<accession>A0A679FQK3</accession>
<name>A0A679FQK3_9BACL</name>
<gene>
    <name evidence="1" type="ORF">GsuE55_36710</name>
</gene>
<dbReference type="RefSeq" id="WP_033844415.1">
    <property type="nucleotide sequence ID" value="NZ_AP022557.1"/>
</dbReference>
<keyword evidence="2" id="KW-1185">Reference proteome</keyword>
<sequence length="60" mass="6551">MQPKFIDIRVVMGIFVEKAGELLTQPLFRIVSQVEKLVAAAAMFTVQPSIKANSGVSPTF</sequence>
<protein>
    <submittedName>
        <fullName evidence="1">Uncharacterized protein</fullName>
    </submittedName>
</protein>
<evidence type="ECO:0000313" key="1">
    <source>
        <dbReference type="EMBL" id="BBW98838.1"/>
    </source>
</evidence>
<dbReference type="AlphaFoldDB" id="A0A679FQK3"/>
<organism evidence="1 2">
    <name type="scientific">Geobacillus subterraneus</name>
    <dbReference type="NCBI Taxonomy" id="129338"/>
    <lineage>
        <taxon>Bacteria</taxon>
        <taxon>Bacillati</taxon>
        <taxon>Bacillota</taxon>
        <taxon>Bacilli</taxon>
        <taxon>Bacillales</taxon>
        <taxon>Anoxybacillaceae</taxon>
        <taxon>Geobacillus</taxon>
    </lineage>
</organism>
<reference evidence="2" key="1">
    <citation type="journal article" date="2020" name="Microbiol. Resour. Announc.">
        <title>Complete Genome Sequence of Geobacillus sp. Strain E55-1, Isolated from Mine Geyser in Japan.</title>
        <authorList>
            <person name="Miyazaki K."/>
            <person name="Hase E."/>
            <person name="Tokito N."/>
        </authorList>
    </citation>
    <scope>NUCLEOTIDE SEQUENCE [LARGE SCALE GENOMIC DNA]</scope>
    <source>
        <strain evidence="2">E55-1</strain>
    </source>
</reference>
<dbReference type="Proteomes" id="UP000501421">
    <property type="component" value="Chromosome"/>
</dbReference>
<dbReference type="EMBL" id="AP022557">
    <property type="protein sequence ID" value="BBW98838.1"/>
    <property type="molecule type" value="Genomic_DNA"/>
</dbReference>
<proteinExistence type="predicted"/>
<evidence type="ECO:0000313" key="2">
    <source>
        <dbReference type="Proteomes" id="UP000501421"/>
    </source>
</evidence>